<organism evidence="3 4">
    <name type="scientific">Massilimicrobiota timonensis</name>
    <dbReference type="NCBI Taxonomy" id="1776392"/>
    <lineage>
        <taxon>Bacteria</taxon>
        <taxon>Bacillati</taxon>
        <taxon>Bacillota</taxon>
        <taxon>Erysipelotrichia</taxon>
        <taxon>Erysipelotrichales</taxon>
        <taxon>Erysipelotrichaceae</taxon>
        <taxon>Massilimicrobiota</taxon>
    </lineage>
</organism>
<dbReference type="EMBL" id="NFLJ01000001">
    <property type="protein sequence ID" value="OUQ36568.1"/>
    <property type="molecule type" value="Genomic_DNA"/>
</dbReference>
<evidence type="ECO:0000313" key="3">
    <source>
        <dbReference type="EMBL" id="OUQ36568.1"/>
    </source>
</evidence>
<accession>A0A1Y4T2Z8</accession>
<feature type="coiled-coil region" evidence="1">
    <location>
        <begin position="398"/>
        <end position="442"/>
    </location>
</feature>
<sequence length="455" mass="53658">MATTRLIAMHINKGKTLAQCIKARTDYSMNPDKTDDGNYISSYECDPVTVDEEFLLTKREYLQKVGRKQKKDIIAYQIRQSFKPGEITPEEANKIGYELGMRFTKGKHAFMVCTHTDKPHIHNHIIFNSTRLDATKKFKNFWFSGLAIQRLSDIICLENGLSVIEIKPYSMRTKRTEFPKRDSFRSNICNQIDISISKNPKDFDEFLSLMAKAGFEYKRGKHISFRGKGQQRFIRLRSLEDGYKEDDIRKRIHGKCTKAHKELKLNLLINIQEKIINKGEAYERWATNFNLKHISKTLLFLRDHEITSMEDLNKRVDSSIDHFNQLSDDIKAKEKRTAEIQVLKKHIFNYSDTRDIYVEYRKSGYSKKYLEAHREQILIHKAAKDAFNDLGCKKIPKVKELNEEYLQLLSEKKNLSSEYYKARSLMQEYKKAQKNVEEFLREDSKYDKEMNKVHR</sequence>
<evidence type="ECO:0000313" key="4">
    <source>
        <dbReference type="Proteomes" id="UP000195305"/>
    </source>
</evidence>
<name>A0A1Y4T2Z8_9FIRM</name>
<comment type="caution">
    <text evidence="3">The sequence shown here is derived from an EMBL/GenBank/DDBJ whole genome shotgun (WGS) entry which is preliminary data.</text>
</comment>
<evidence type="ECO:0000256" key="1">
    <source>
        <dbReference type="SAM" id="Coils"/>
    </source>
</evidence>
<dbReference type="Pfam" id="PF03432">
    <property type="entry name" value="Relaxase"/>
    <property type="match status" value="1"/>
</dbReference>
<dbReference type="Proteomes" id="UP000195305">
    <property type="component" value="Unassembled WGS sequence"/>
</dbReference>
<dbReference type="AlphaFoldDB" id="A0A1Y4T2Z8"/>
<feature type="domain" description="MobA/VirD2-like nuclease" evidence="2">
    <location>
        <begin position="27"/>
        <end position="161"/>
    </location>
</feature>
<dbReference type="InterPro" id="IPR005094">
    <property type="entry name" value="Endonuclease_MobA/VirD2"/>
</dbReference>
<evidence type="ECO:0000259" key="2">
    <source>
        <dbReference type="Pfam" id="PF03432"/>
    </source>
</evidence>
<keyword evidence="1" id="KW-0175">Coiled coil</keyword>
<keyword evidence="4" id="KW-1185">Reference proteome</keyword>
<reference evidence="3 4" key="1">
    <citation type="journal article" date="2018" name="BMC Genomics">
        <title>Whole genome sequencing and function prediction of 133 gut anaerobes isolated from chicken caecum in pure cultures.</title>
        <authorList>
            <person name="Medvecky M."/>
            <person name="Cejkova D."/>
            <person name="Polansky O."/>
            <person name="Karasova D."/>
            <person name="Kubasova T."/>
            <person name="Cizek A."/>
            <person name="Rychlik I."/>
        </authorList>
    </citation>
    <scope>NUCLEOTIDE SEQUENCE [LARGE SCALE GENOMIC DNA]</scope>
    <source>
        <strain evidence="3 4">An13</strain>
    </source>
</reference>
<proteinExistence type="predicted"/>
<dbReference type="RefSeq" id="WP_087356787.1">
    <property type="nucleotide sequence ID" value="NZ_NFLJ01000001.1"/>
</dbReference>
<dbReference type="OrthoDB" id="9763513at2"/>
<gene>
    <name evidence="3" type="ORF">B5E75_00060</name>
</gene>
<protein>
    <submittedName>
        <fullName evidence="3">Relaxase</fullName>
    </submittedName>
</protein>